<proteinExistence type="predicted"/>
<evidence type="ECO:0000256" key="1">
    <source>
        <dbReference type="SAM" id="MobiDB-lite"/>
    </source>
</evidence>
<evidence type="ECO:0000313" key="3">
    <source>
        <dbReference type="WBParaSite" id="Pan_g10653.t1"/>
    </source>
</evidence>
<keyword evidence="2" id="KW-1185">Reference proteome</keyword>
<sequence>MVASDQPQLRSREMKLHPRLQNLRRPMHHKIANIVGVRRTSFVACKTDCMLRRSTPTTITRKEAPSMSSKWTLTTNAWPRLSERSTAAKKTEIGTKEEVNPIWSINGSSAK</sequence>
<evidence type="ECO:0000313" key="2">
    <source>
        <dbReference type="Proteomes" id="UP000492821"/>
    </source>
</evidence>
<dbReference type="AlphaFoldDB" id="A0A7E4UMS4"/>
<protein>
    <submittedName>
        <fullName evidence="3">Uncharacterized protein</fullName>
    </submittedName>
</protein>
<feature type="region of interest" description="Disordered" evidence="1">
    <location>
        <begin position="1"/>
        <end position="25"/>
    </location>
</feature>
<reference evidence="3" key="2">
    <citation type="submission" date="2020-10" db="UniProtKB">
        <authorList>
            <consortium name="WormBaseParasite"/>
        </authorList>
    </citation>
    <scope>IDENTIFICATION</scope>
</reference>
<dbReference type="WBParaSite" id="Pan_g10653.t1">
    <property type="protein sequence ID" value="Pan_g10653.t1"/>
    <property type="gene ID" value="Pan_g10653"/>
</dbReference>
<name>A0A7E4UMS4_PANRE</name>
<reference evidence="2" key="1">
    <citation type="journal article" date="2013" name="Genetics">
        <title>The draft genome and transcriptome of Panagrellus redivivus are shaped by the harsh demands of a free-living lifestyle.</title>
        <authorList>
            <person name="Srinivasan J."/>
            <person name="Dillman A.R."/>
            <person name="Macchietto M.G."/>
            <person name="Heikkinen L."/>
            <person name="Lakso M."/>
            <person name="Fracchia K.M."/>
            <person name="Antoshechkin I."/>
            <person name="Mortazavi A."/>
            <person name="Wong G."/>
            <person name="Sternberg P.W."/>
        </authorList>
    </citation>
    <scope>NUCLEOTIDE SEQUENCE [LARGE SCALE GENOMIC DNA]</scope>
    <source>
        <strain evidence="2">MT8872</strain>
    </source>
</reference>
<organism evidence="2 3">
    <name type="scientific">Panagrellus redivivus</name>
    <name type="common">Microworm</name>
    <dbReference type="NCBI Taxonomy" id="6233"/>
    <lineage>
        <taxon>Eukaryota</taxon>
        <taxon>Metazoa</taxon>
        <taxon>Ecdysozoa</taxon>
        <taxon>Nematoda</taxon>
        <taxon>Chromadorea</taxon>
        <taxon>Rhabditida</taxon>
        <taxon>Tylenchina</taxon>
        <taxon>Panagrolaimomorpha</taxon>
        <taxon>Panagrolaimoidea</taxon>
        <taxon>Panagrolaimidae</taxon>
        <taxon>Panagrellus</taxon>
    </lineage>
</organism>
<accession>A0A7E4UMS4</accession>
<dbReference type="Proteomes" id="UP000492821">
    <property type="component" value="Unassembled WGS sequence"/>
</dbReference>